<dbReference type="InterPro" id="IPR000182">
    <property type="entry name" value="GNAT_dom"/>
</dbReference>
<dbReference type="EMBL" id="JACCFH010000001">
    <property type="protein sequence ID" value="NYG33652.1"/>
    <property type="molecule type" value="Genomic_DNA"/>
</dbReference>
<keyword evidence="1 4" id="KW-0808">Transferase</keyword>
<proteinExistence type="predicted"/>
<evidence type="ECO:0000256" key="2">
    <source>
        <dbReference type="ARBA" id="ARBA00023315"/>
    </source>
</evidence>
<dbReference type="PANTHER" id="PTHR43877:SF2">
    <property type="entry name" value="AMINOALKYLPHOSPHONATE N-ACETYLTRANSFERASE-RELATED"/>
    <property type="match status" value="1"/>
</dbReference>
<keyword evidence="5" id="KW-1185">Reference proteome</keyword>
<feature type="domain" description="N-acetyltransferase" evidence="3">
    <location>
        <begin position="2"/>
        <end position="150"/>
    </location>
</feature>
<evidence type="ECO:0000256" key="1">
    <source>
        <dbReference type="ARBA" id="ARBA00022679"/>
    </source>
</evidence>
<organism evidence="4 5">
    <name type="scientific">Sphaerotilus montanus</name>
    <dbReference type="NCBI Taxonomy" id="522889"/>
    <lineage>
        <taxon>Bacteria</taxon>
        <taxon>Pseudomonadati</taxon>
        <taxon>Pseudomonadota</taxon>
        <taxon>Betaproteobacteria</taxon>
        <taxon>Burkholderiales</taxon>
        <taxon>Sphaerotilaceae</taxon>
        <taxon>Sphaerotilus</taxon>
    </lineage>
</organism>
<dbReference type="InterPro" id="IPR050832">
    <property type="entry name" value="Bact_Acetyltransf"/>
</dbReference>
<dbReference type="Proteomes" id="UP000518288">
    <property type="component" value="Unassembled WGS sequence"/>
</dbReference>
<dbReference type="AlphaFoldDB" id="A0A7Y9QY80"/>
<dbReference type="InterPro" id="IPR016181">
    <property type="entry name" value="Acyl_CoA_acyltransferase"/>
</dbReference>
<dbReference type="PANTHER" id="PTHR43877">
    <property type="entry name" value="AMINOALKYLPHOSPHONATE N-ACETYLTRANSFERASE-RELATED-RELATED"/>
    <property type="match status" value="1"/>
</dbReference>
<comment type="caution">
    <text evidence="4">The sequence shown here is derived from an EMBL/GenBank/DDBJ whole genome shotgun (WGS) entry which is preliminary data.</text>
</comment>
<evidence type="ECO:0000313" key="4">
    <source>
        <dbReference type="EMBL" id="NYG33652.1"/>
    </source>
</evidence>
<evidence type="ECO:0000259" key="3">
    <source>
        <dbReference type="PROSITE" id="PS51186"/>
    </source>
</evidence>
<reference evidence="4 5" key="1">
    <citation type="submission" date="2020-07" db="EMBL/GenBank/DDBJ databases">
        <title>Genomic Encyclopedia of Archaeal and Bacterial Type Strains, Phase II (KMG-II): from individual species to whole genera.</title>
        <authorList>
            <person name="Goeker M."/>
        </authorList>
    </citation>
    <scope>NUCLEOTIDE SEQUENCE [LARGE SCALE GENOMIC DNA]</scope>
    <source>
        <strain evidence="4 5">DSM 21226</strain>
    </source>
</reference>
<gene>
    <name evidence="4" type="ORF">BDD16_002638</name>
</gene>
<name>A0A7Y9QY80_9BURK</name>
<dbReference type="SUPFAM" id="SSF55729">
    <property type="entry name" value="Acyl-CoA N-acyltransferases (Nat)"/>
    <property type="match status" value="1"/>
</dbReference>
<dbReference type="Pfam" id="PF00583">
    <property type="entry name" value="Acetyltransf_1"/>
    <property type="match status" value="1"/>
</dbReference>
<sequence length="150" mass="16531">MTTTRPATLADLDRIAPLFDAYRQFYEQPADLATATQFLRDRLTRGESQILLAEDGTGRAIGFCQLYPVFCSIAAQPIYLLSDLFVTPAARRSGAGRALLLAAERLSAAHGKLRMELTTARTNHTAQAAYAALGWERDEVYLTYTRQTGA</sequence>
<dbReference type="PROSITE" id="PS51186">
    <property type="entry name" value="GNAT"/>
    <property type="match status" value="1"/>
</dbReference>
<dbReference type="CDD" id="cd04301">
    <property type="entry name" value="NAT_SF"/>
    <property type="match status" value="1"/>
</dbReference>
<dbReference type="RefSeq" id="WP_179634392.1">
    <property type="nucleotide sequence ID" value="NZ_JACCFH010000001.1"/>
</dbReference>
<accession>A0A7Y9QY80</accession>
<evidence type="ECO:0000313" key="5">
    <source>
        <dbReference type="Proteomes" id="UP000518288"/>
    </source>
</evidence>
<protein>
    <submittedName>
        <fullName evidence="4">GNAT superfamily N-acetyltransferase</fullName>
    </submittedName>
</protein>
<dbReference type="GO" id="GO:0016747">
    <property type="term" value="F:acyltransferase activity, transferring groups other than amino-acyl groups"/>
    <property type="evidence" value="ECO:0007669"/>
    <property type="project" value="InterPro"/>
</dbReference>
<dbReference type="Gene3D" id="3.40.630.30">
    <property type="match status" value="1"/>
</dbReference>
<keyword evidence="2" id="KW-0012">Acyltransferase</keyword>